<dbReference type="SUPFAM" id="SSF54593">
    <property type="entry name" value="Glyoxalase/Bleomycin resistance protein/Dihydroxybiphenyl dioxygenase"/>
    <property type="match status" value="1"/>
</dbReference>
<dbReference type="InterPro" id="IPR037523">
    <property type="entry name" value="VOC_core"/>
</dbReference>
<gene>
    <name evidence="2" type="ORF">GCM10011594_15450</name>
</gene>
<evidence type="ECO:0000313" key="3">
    <source>
        <dbReference type="Proteomes" id="UP000655208"/>
    </source>
</evidence>
<sequence length="145" mass="15544">MALVTSSGYSHVRLTVTDIARSRDFYQRVFGWPVAVDTSDRVDEPGVRESPETFYGGVVFAVPGGALFGLRPVAPEGQRFASERTGLDHLSFAVATRDDLVAAREAFERDGVPHGDVKDLADAGIAILSFSDPDGIHLELTAPLG</sequence>
<dbReference type="RefSeq" id="WP_188940970.1">
    <property type="nucleotide sequence ID" value="NZ_BMNA01000003.1"/>
</dbReference>
<evidence type="ECO:0000259" key="1">
    <source>
        <dbReference type="PROSITE" id="PS51819"/>
    </source>
</evidence>
<reference evidence="2" key="1">
    <citation type="journal article" date="2014" name="Int. J. Syst. Evol. Microbiol.">
        <title>Complete genome sequence of Corynebacterium casei LMG S-19264T (=DSM 44701T), isolated from a smear-ripened cheese.</title>
        <authorList>
            <consortium name="US DOE Joint Genome Institute (JGI-PGF)"/>
            <person name="Walter F."/>
            <person name="Albersmeier A."/>
            <person name="Kalinowski J."/>
            <person name="Ruckert C."/>
        </authorList>
    </citation>
    <scope>NUCLEOTIDE SEQUENCE</scope>
    <source>
        <strain evidence="2">CGMCC 4.7308</strain>
    </source>
</reference>
<proteinExistence type="predicted"/>
<dbReference type="Gene3D" id="3.10.180.10">
    <property type="entry name" value="2,3-Dihydroxybiphenyl 1,2-Dioxygenase, domain 1"/>
    <property type="match status" value="1"/>
</dbReference>
<dbReference type="InterPro" id="IPR029068">
    <property type="entry name" value="Glyas_Bleomycin-R_OHBP_Dase"/>
</dbReference>
<accession>A0A917STA0</accession>
<dbReference type="EMBL" id="BMNA01000003">
    <property type="protein sequence ID" value="GGL96637.1"/>
    <property type="molecule type" value="Genomic_DNA"/>
</dbReference>
<name>A0A917STA0_9ACTN</name>
<dbReference type="InterPro" id="IPR004360">
    <property type="entry name" value="Glyas_Fos-R_dOase_dom"/>
</dbReference>
<reference evidence="2" key="2">
    <citation type="submission" date="2020-09" db="EMBL/GenBank/DDBJ databases">
        <authorList>
            <person name="Sun Q."/>
            <person name="Zhou Y."/>
        </authorList>
    </citation>
    <scope>NUCLEOTIDE SEQUENCE</scope>
    <source>
        <strain evidence="2">CGMCC 4.7308</strain>
    </source>
</reference>
<keyword evidence="3" id="KW-1185">Reference proteome</keyword>
<feature type="domain" description="VOC" evidence="1">
    <location>
        <begin position="8"/>
        <end position="143"/>
    </location>
</feature>
<dbReference type="Proteomes" id="UP000655208">
    <property type="component" value="Unassembled WGS sequence"/>
</dbReference>
<protein>
    <submittedName>
        <fullName evidence="2">Glyoxalase</fullName>
    </submittedName>
</protein>
<comment type="caution">
    <text evidence="2">The sequence shown here is derived from an EMBL/GenBank/DDBJ whole genome shotgun (WGS) entry which is preliminary data.</text>
</comment>
<evidence type="ECO:0000313" key="2">
    <source>
        <dbReference type="EMBL" id="GGL96637.1"/>
    </source>
</evidence>
<dbReference type="Pfam" id="PF00903">
    <property type="entry name" value="Glyoxalase"/>
    <property type="match status" value="1"/>
</dbReference>
<organism evidence="2 3">
    <name type="scientific">Nakamurella endophytica</name>
    <dbReference type="NCBI Taxonomy" id="1748367"/>
    <lineage>
        <taxon>Bacteria</taxon>
        <taxon>Bacillati</taxon>
        <taxon>Actinomycetota</taxon>
        <taxon>Actinomycetes</taxon>
        <taxon>Nakamurellales</taxon>
        <taxon>Nakamurellaceae</taxon>
        <taxon>Nakamurella</taxon>
    </lineage>
</organism>
<dbReference type="AlphaFoldDB" id="A0A917STA0"/>
<dbReference type="PROSITE" id="PS51819">
    <property type="entry name" value="VOC"/>
    <property type="match status" value="1"/>
</dbReference>